<keyword evidence="4 5" id="KW-0975">Bacterial flagellum</keyword>
<keyword evidence="8" id="KW-0282">Flagellum</keyword>
<dbReference type="Pfam" id="PF07195">
    <property type="entry name" value="FliD_C"/>
    <property type="match status" value="1"/>
</dbReference>
<evidence type="ECO:0000313" key="9">
    <source>
        <dbReference type="Proteomes" id="UP000276223"/>
    </source>
</evidence>
<dbReference type="GO" id="GO:0009424">
    <property type="term" value="C:bacterial-type flagellum hook"/>
    <property type="evidence" value="ECO:0007669"/>
    <property type="project" value="UniProtKB-UniRule"/>
</dbReference>
<comment type="function">
    <text evidence="5">Required for morphogenesis and for the elongation of the flagellar filament by facilitating polymerization of the flagellin monomers at the tip of growing filament. Forms a capping structure, which prevents flagellin subunits (transported through the central channel of the flagellum) from leaking out without polymerization at the distal end.</text>
</comment>
<accession>A0A3N1UHM6</accession>
<dbReference type="GO" id="GO:0005576">
    <property type="term" value="C:extracellular region"/>
    <property type="evidence" value="ECO:0007669"/>
    <property type="project" value="UniProtKB-SubCell"/>
</dbReference>
<evidence type="ECO:0000259" key="6">
    <source>
        <dbReference type="Pfam" id="PF02465"/>
    </source>
</evidence>
<dbReference type="GO" id="GO:0007155">
    <property type="term" value="P:cell adhesion"/>
    <property type="evidence" value="ECO:0007669"/>
    <property type="project" value="InterPro"/>
</dbReference>
<dbReference type="InterPro" id="IPR010809">
    <property type="entry name" value="FliD_C"/>
</dbReference>
<feature type="domain" description="Flagellar hook-associated protein 2 C-terminal" evidence="7">
    <location>
        <begin position="208"/>
        <end position="420"/>
    </location>
</feature>
<comment type="subunit">
    <text evidence="2 5">Homopentamer.</text>
</comment>
<reference evidence="8 9" key="1">
    <citation type="submission" date="2018-11" db="EMBL/GenBank/DDBJ databases">
        <title>Genomic Encyclopedia of Type Strains, Phase IV (KMG-IV): sequencing the most valuable type-strain genomes for metagenomic binning, comparative biology and taxonomic classification.</title>
        <authorList>
            <person name="Goeker M."/>
        </authorList>
    </citation>
    <scope>NUCLEOTIDE SEQUENCE [LARGE SCALE GENOMIC DNA]</scope>
    <source>
        <strain evidence="8 9">DSM 22027</strain>
    </source>
</reference>
<dbReference type="EMBL" id="RJVA01000014">
    <property type="protein sequence ID" value="ROQ90762.1"/>
    <property type="molecule type" value="Genomic_DNA"/>
</dbReference>
<dbReference type="GO" id="GO:0071973">
    <property type="term" value="P:bacterial-type flagellum-dependent cell motility"/>
    <property type="evidence" value="ECO:0007669"/>
    <property type="project" value="TreeGrafter"/>
</dbReference>
<comment type="subcellular location">
    <subcellularLocation>
        <location evidence="5">Secreted</location>
    </subcellularLocation>
    <subcellularLocation>
        <location evidence="5">Bacterial flagellum</location>
    </subcellularLocation>
</comment>
<dbReference type="GO" id="GO:0009421">
    <property type="term" value="C:bacterial-type flagellum filament cap"/>
    <property type="evidence" value="ECO:0007669"/>
    <property type="project" value="InterPro"/>
</dbReference>
<dbReference type="RefSeq" id="WP_123291103.1">
    <property type="nucleotide sequence ID" value="NZ_RJVA01000014.1"/>
</dbReference>
<keyword evidence="9" id="KW-1185">Reference proteome</keyword>
<name>A0A3N1UHM6_9BACT</name>
<sequence>MGFSLSGVGSGFDWQSMLEQLRKVEQNQFINPLEQQKKKQEEILSAWNTVSQKLSDLLSAVQGIKSSGDFDVFTSSLTSSSTVDPESLLSVTVGSGAPKSRFDIQVTNLAKAEKLQSISVASAADPAGWTGTITIEGREVTLDGKSLNELRDEINALNTGSDATGVMAGVLKVADGDYRLILTSEEEGAAGFQFTDAAGDYFSTLQAGEDASFSIDGISMTRSSNTITDAIAGVTLRLRGEDASTTVTLNIDRDNEAVADKIQSLVDAYNGLAKYINSQFSYDAVSKKANGMLSGDAALRSIKNRLQTSLMDQGLFSVGITFSRDGTLELDTDKLQEALSQDFSGTVSQFNDMAQSLQSVLETLTDSVEGTVTTQKRSVQEKIEKLGNRMETLDERIDARMERLKAQFIAMENAMNTMNNQMSGLSQLFSNLFTSTS</sequence>
<dbReference type="OrthoDB" id="9810816at2"/>
<keyword evidence="5" id="KW-0964">Secreted</keyword>
<dbReference type="Proteomes" id="UP000276223">
    <property type="component" value="Unassembled WGS sequence"/>
</dbReference>
<dbReference type="InterPro" id="IPR040026">
    <property type="entry name" value="FliD"/>
</dbReference>
<evidence type="ECO:0000256" key="2">
    <source>
        <dbReference type="ARBA" id="ARBA00011255"/>
    </source>
</evidence>
<dbReference type="Pfam" id="PF02465">
    <property type="entry name" value="FliD_N"/>
    <property type="match status" value="1"/>
</dbReference>
<comment type="caution">
    <text evidence="8">The sequence shown here is derived from an EMBL/GenBank/DDBJ whole genome shotgun (WGS) entry which is preliminary data.</text>
</comment>
<evidence type="ECO:0000259" key="7">
    <source>
        <dbReference type="Pfam" id="PF07195"/>
    </source>
</evidence>
<keyword evidence="8" id="KW-0966">Cell projection</keyword>
<evidence type="ECO:0000313" key="8">
    <source>
        <dbReference type="EMBL" id="ROQ90762.1"/>
    </source>
</evidence>
<dbReference type="PANTHER" id="PTHR30288">
    <property type="entry name" value="FLAGELLAR CAP/ASSEMBLY PROTEIN FLID"/>
    <property type="match status" value="1"/>
</dbReference>
<proteinExistence type="inferred from homology"/>
<keyword evidence="3 5" id="KW-0175">Coiled coil</keyword>
<feature type="domain" description="Flagellar hook-associated protein 2 N-terminal" evidence="6">
    <location>
        <begin position="10"/>
        <end position="112"/>
    </location>
</feature>
<dbReference type="InterPro" id="IPR003481">
    <property type="entry name" value="FliD_N"/>
</dbReference>
<evidence type="ECO:0000256" key="5">
    <source>
        <dbReference type="RuleBase" id="RU362066"/>
    </source>
</evidence>
<comment type="similarity">
    <text evidence="1 5">Belongs to the FliD family.</text>
</comment>
<gene>
    <name evidence="8" type="ORF">EDC27_2652</name>
</gene>
<evidence type="ECO:0000256" key="1">
    <source>
        <dbReference type="ARBA" id="ARBA00009764"/>
    </source>
</evidence>
<protein>
    <recommendedName>
        <fullName evidence="5">Flagellar hook-associated protein 2</fullName>
        <shortName evidence="5">HAP2</shortName>
    </recommendedName>
    <alternativeName>
        <fullName evidence="5">Flagellar cap protein</fullName>
    </alternativeName>
</protein>
<keyword evidence="8" id="KW-0969">Cilium</keyword>
<dbReference type="AlphaFoldDB" id="A0A3N1UHM6"/>
<evidence type="ECO:0000256" key="4">
    <source>
        <dbReference type="ARBA" id="ARBA00023143"/>
    </source>
</evidence>
<feature type="coiled-coil region" evidence="5">
    <location>
        <begin position="376"/>
        <end position="421"/>
    </location>
</feature>
<dbReference type="PANTHER" id="PTHR30288:SF0">
    <property type="entry name" value="FLAGELLAR HOOK-ASSOCIATED PROTEIN 2"/>
    <property type="match status" value="1"/>
</dbReference>
<organism evidence="8 9">
    <name type="scientific">Desulfosoma caldarium</name>
    <dbReference type="NCBI Taxonomy" id="610254"/>
    <lineage>
        <taxon>Bacteria</taxon>
        <taxon>Pseudomonadati</taxon>
        <taxon>Thermodesulfobacteriota</taxon>
        <taxon>Syntrophobacteria</taxon>
        <taxon>Syntrophobacterales</taxon>
        <taxon>Syntrophobacteraceae</taxon>
        <taxon>Desulfosoma</taxon>
    </lineage>
</organism>
<evidence type="ECO:0000256" key="3">
    <source>
        <dbReference type="ARBA" id="ARBA00023054"/>
    </source>
</evidence>